<dbReference type="RefSeq" id="WP_021618677.1">
    <property type="nucleotide sequence ID" value="NZ_KE952646.1"/>
</dbReference>
<dbReference type="AlphaFoldDB" id="U1R6Y6"/>
<proteinExistence type="predicted"/>
<sequence length="299" mass="33330">MSDDVLAVLNGQNSKHDDTPTVTSAEPVLTVWPQIRQIIENSIMNAPRSLQKRIGPSELGTDCVHCLAAKLAGWQRSQGVAWLPFIGTCVHEHFEHYFTELSSMVGSPFENRFETEKRVTVGRLQGLSDGYDVSGSIDLWDKSEHATVDWKIVGSTTLRSARVHSPSQQYQVQASLYGLGLVAEGETVERSCVFYLPRTSMSLNDAFIWEHEFQPELGQWALQRAQLLVTLLDTIELNSGVQVRDAWISMLPRSTSHCFDCSTWPDSGVAQEFGSNNVNVPEQYESFIKLISPTAPMLA</sequence>
<dbReference type="Gene3D" id="3.90.320.10">
    <property type="match status" value="1"/>
</dbReference>
<gene>
    <name evidence="1" type="ORF">HMPREF9244_01566</name>
</gene>
<dbReference type="InterPro" id="IPR011604">
    <property type="entry name" value="PDDEXK-like_dom_sf"/>
</dbReference>
<reference evidence="1 2" key="1">
    <citation type="submission" date="2013-08" db="EMBL/GenBank/DDBJ databases">
        <authorList>
            <person name="Weinstock G."/>
            <person name="Sodergren E."/>
            <person name="Wylie T."/>
            <person name="Fulton L."/>
            <person name="Fulton R."/>
            <person name="Fronick C."/>
            <person name="O'Laughlin M."/>
            <person name="Godfrey J."/>
            <person name="Miner T."/>
            <person name="Herter B."/>
            <person name="Appelbaum E."/>
            <person name="Cordes M."/>
            <person name="Lek S."/>
            <person name="Wollam A."/>
            <person name="Pepin K.H."/>
            <person name="Palsikar V.B."/>
            <person name="Mitreva M."/>
            <person name="Wilson R.K."/>
        </authorList>
    </citation>
    <scope>NUCLEOTIDE SEQUENCE [LARGE SCALE GENOMIC DNA]</scope>
    <source>
        <strain evidence="1 2">F0580</strain>
    </source>
</reference>
<name>U1R6Y6_9BIFI</name>
<evidence type="ECO:0008006" key="3">
    <source>
        <dbReference type="Google" id="ProtNLM"/>
    </source>
</evidence>
<dbReference type="EMBL" id="AWSI01000041">
    <property type="protein sequence ID" value="ERH29766.1"/>
    <property type="molecule type" value="Genomic_DNA"/>
</dbReference>
<dbReference type="PATRIC" id="fig|1321816.3.peg.1382"/>
<organism evidence="1 2">
    <name type="scientific">Alloscardovia omnicolens F0580</name>
    <dbReference type="NCBI Taxonomy" id="1321816"/>
    <lineage>
        <taxon>Bacteria</taxon>
        <taxon>Bacillati</taxon>
        <taxon>Actinomycetota</taxon>
        <taxon>Actinomycetes</taxon>
        <taxon>Bifidobacteriales</taxon>
        <taxon>Bifidobacteriaceae</taxon>
        <taxon>Alloscardovia</taxon>
    </lineage>
</organism>
<protein>
    <recommendedName>
        <fullName evidence="3">PD-(D/E)XK endonuclease-like domain-containing protein</fullName>
    </recommendedName>
</protein>
<evidence type="ECO:0000313" key="1">
    <source>
        <dbReference type="EMBL" id="ERH29766.1"/>
    </source>
</evidence>
<comment type="caution">
    <text evidence="1">The sequence shown here is derived from an EMBL/GenBank/DDBJ whole genome shotgun (WGS) entry which is preliminary data.</text>
</comment>
<evidence type="ECO:0000313" key="2">
    <source>
        <dbReference type="Proteomes" id="UP000016519"/>
    </source>
</evidence>
<keyword evidence="2" id="KW-1185">Reference proteome</keyword>
<accession>U1R6Y6</accession>
<dbReference type="HOGENOM" id="CLU_961956_0_0_11"/>
<dbReference type="Proteomes" id="UP000016519">
    <property type="component" value="Unassembled WGS sequence"/>
</dbReference>